<name>A0A9X2B765_9SPHI</name>
<keyword evidence="1" id="KW-0812">Transmembrane</keyword>
<keyword evidence="1" id="KW-1133">Transmembrane helix</keyword>
<dbReference type="PROSITE" id="PS51257">
    <property type="entry name" value="PROKAR_LIPOPROTEIN"/>
    <property type="match status" value="1"/>
</dbReference>
<dbReference type="Proteomes" id="UP001139450">
    <property type="component" value="Unassembled WGS sequence"/>
</dbReference>
<evidence type="ECO:0000256" key="1">
    <source>
        <dbReference type="SAM" id="Phobius"/>
    </source>
</evidence>
<keyword evidence="1" id="KW-0472">Membrane</keyword>
<protein>
    <recommendedName>
        <fullName evidence="4">Phosphatidate cytidylyltransferase</fullName>
    </recommendedName>
</protein>
<evidence type="ECO:0000313" key="2">
    <source>
        <dbReference type="EMBL" id="MCJ8208184.1"/>
    </source>
</evidence>
<evidence type="ECO:0000313" key="3">
    <source>
        <dbReference type="Proteomes" id="UP001139450"/>
    </source>
</evidence>
<reference evidence="2" key="1">
    <citation type="submission" date="2022-04" db="EMBL/GenBank/DDBJ databases">
        <title>Mucilaginibacter sp. RS28 isolated from freshwater.</title>
        <authorList>
            <person name="Ko S.-R."/>
        </authorList>
    </citation>
    <scope>NUCLEOTIDE SEQUENCE</scope>
    <source>
        <strain evidence="2">RS28</strain>
    </source>
</reference>
<evidence type="ECO:0008006" key="4">
    <source>
        <dbReference type="Google" id="ProtNLM"/>
    </source>
</evidence>
<dbReference type="RefSeq" id="WP_245128019.1">
    <property type="nucleotide sequence ID" value="NZ_JALJEJ010000001.1"/>
</dbReference>
<sequence>MKKLTIPSLLLVLTVLSSCRVIGDIFKAGVYVGVIVVVVIVGLIIWLISKFRG</sequence>
<dbReference type="EMBL" id="JALJEJ010000001">
    <property type="protein sequence ID" value="MCJ8208184.1"/>
    <property type="molecule type" value="Genomic_DNA"/>
</dbReference>
<proteinExistence type="predicted"/>
<keyword evidence="3" id="KW-1185">Reference proteome</keyword>
<comment type="caution">
    <text evidence="2">The sequence shown here is derived from an EMBL/GenBank/DDBJ whole genome shotgun (WGS) entry which is preliminary data.</text>
</comment>
<feature type="transmembrane region" description="Helical" evidence="1">
    <location>
        <begin position="29"/>
        <end position="48"/>
    </location>
</feature>
<organism evidence="2 3">
    <name type="scientific">Mucilaginibacter straminoryzae</name>
    <dbReference type="NCBI Taxonomy" id="2932774"/>
    <lineage>
        <taxon>Bacteria</taxon>
        <taxon>Pseudomonadati</taxon>
        <taxon>Bacteroidota</taxon>
        <taxon>Sphingobacteriia</taxon>
        <taxon>Sphingobacteriales</taxon>
        <taxon>Sphingobacteriaceae</taxon>
        <taxon>Mucilaginibacter</taxon>
    </lineage>
</organism>
<gene>
    <name evidence="2" type="ORF">MUY27_00600</name>
</gene>
<accession>A0A9X2B765</accession>
<dbReference type="AlphaFoldDB" id="A0A9X2B765"/>